<reference evidence="1" key="1">
    <citation type="journal article" date="2020" name="Nature">
        <title>Giant virus diversity and host interactions through global metagenomics.</title>
        <authorList>
            <person name="Schulz F."/>
            <person name="Roux S."/>
            <person name="Paez-Espino D."/>
            <person name="Jungbluth S."/>
            <person name="Walsh D.A."/>
            <person name="Denef V.J."/>
            <person name="McMahon K.D."/>
            <person name="Konstantinidis K.T."/>
            <person name="Eloe-Fadrosh E.A."/>
            <person name="Kyrpides N.C."/>
            <person name="Woyke T."/>
        </authorList>
    </citation>
    <scope>NUCLEOTIDE SEQUENCE</scope>
    <source>
        <strain evidence="1">GVMAG-M-3300013285-6</strain>
    </source>
</reference>
<evidence type="ECO:0000313" key="1">
    <source>
        <dbReference type="EMBL" id="QHS92048.1"/>
    </source>
</evidence>
<dbReference type="AlphaFoldDB" id="A0A6C0BKW1"/>
<evidence type="ECO:0008006" key="2">
    <source>
        <dbReference type="Google" id="ProtNLM"/>
    </source>
</evidence>
<organism evidence="1">
    <name type="scientific">viral metagenome</name>
    <dbReference type="NCBI Taxonomy" id="1070528"/>
    <lineage>
        <taxon>unclassified sequences</taxon>
        <taxon>metagenomes</taxon>
        <taxon>organismal metagenomes</taxon>
    </lineage>
</organism>
<dbReference type="EMBL" id="MN739167">
    <property type="protein sequence ID" value="QHS92048.1"/>
    <property type="molecule type" value="Genomic_DNA"/>
</dbReference>
<proteinExistence type="predicted"/>
<name>A0A6C0BKW1_9ZZZZ</name>
<accession>A0A6C0BKW1</accession>
<sequence>MSHTRKNKLHDFVVAIPSYKRADTLKEKTLPLLSHYGIEPRRIHIFVANKDEEQLYKDTLDPKLYGKIIVGVKGIGPVRNFIYDYFPIGKPIVSMDDDIQGFLEYDAKAKRSEKKLGDLKKIIQRGFDECKKAGCRLWGVYPVPNGFFMNDRVTTDLKYIIACFEGFFNPGTKGAKGIKLNKMGHKDDYESSILFYKADGAVVRMNFVAPKTAYYTEKGGLQEYKGKGDIRSPEGILEGAKWIVSTYPEFAKLNLSKASGRAEVKLKDMREKGATRKVKKE</sequence>
<protein>
    <recommendedName>
        <fullName evidence="2">Glycosyltransferase</fullName>
    </recommendedName>
</protein>